<dbReference type="eggNOG" id="KOG3436">
    <property type="taxonomic scope" value="Eukaryota"/>
</dbReference>
<dbReference type="NCBIfam" id="TIGR00012">
    <property type="entry name" value="L29"/>
    <property type="match status" value="1"/>
</dbReference>
<evidence type="ECO:0000256" key="2">
    <source>
        <dbReference type="ARBA" id="ARBA00022980"/>
    </source>
</evidence>
<keyword evidence="3" id="KW-0687">Ribonucleoprotein</keyword>
<dbReference type="Proteomes" id="UP000009022">
    <property type="component" value="Unassembled WGS sequence"/>
</dbReference>
<dbReference type="Gene3D" id="1.10.287.310">
    <property type="match status" value="1"/>
</dbReference>
<dbReference type="PhylomeDB" id="B3RP19"/>
<evidence type="ECO:0000313" key="7">
    <source>
        <dbReference type="Proteomes" id="UP000009022"/>
    </source>
</evidence>
<dbReference type="GO" id="GO:0003735">
    <property type="term" value="F:structural constituent of ribosome"/>
    <property type="evidence" value="ECO:0000318"/>
    <property type="project" value="GO_Central"/>
</dbReference>
<dbReference type="GO" id="GO:0022625">
    <property type="term" value="C:cytosolic large ribosomal subunit"/>
    <property type="evidence" value="ECO:0000318"/>
    <property type="project" value="GO_Central"/>
</dbReference>
<keyword evidence="7" id="KW-1185">Reference proteome</keyword>
<dbReference type="Pfam" id="PF00831">
    <property type="entry name" value="Ribosomal_L29"/>
    <property type="match status" value="1"/>
</dbReference>
<dbReference type="FunFam" id="1.10.287.310:FF:000002">
    <property type="entry name" value="60S ribosomal protein L35"/>
    <property type="match status" value="1"/>
</dbReference>
<proteinExistence type="inferred from homology"/>
<dbReference type="PANTHER" id="PTHR45722">
    <property type="entry name" value="60S RIBOSOMAL PROTEIN L35"/>
    <property type="match status" value="1"/>
</dbReference>
<dbReference type="InterPro" id="IPR001854">
    <property type="entry name" value="Ribosomal_uL29"/>
</dbReference>
<dbReference type="STRING" id="10228.B3RP19"/>
<dbReference type="HAMAP" id="MF_00374">
    <property type="entry name" value="Ribosomal_uL29"/>
    <property type="match status" value="1"/>
</dbReference>
<reference evidence="6 7" key="1">
    <citation type="journal article" date="2008" name="Nature">
        <title>The Trichoplax genome and the nature of placozoans.</title>
        <authorList>
            <person name="Srivastava M."/>
            <person name="Begovic E."/>
            <person name="Chapman J."/>
            <person name="Putnam N.H."/>
            <person name="Hellsten U."/>
            <person name="Kawashima T."/>
            <person name="Kuo A."/>
            <person name="Mitros T."/>
            <person name="Salamov A."/>
            <person name="Carpenter M.L."/>
            <person name="Signorovitch A.Y."/>
            <person name="Moreno M.A."/>
            <person name="Kamm K."/>
            <person name="Grimwood J."/>
            <person name="Schmutz J."/>
            <person name="Shapiro H."/>
            <person name="Grigoriev I.V."/>
            <person name="Buss L.W."/>
            <person name="Schierwater B."/>
            <person name="Dellaporta S.L."/>
            <person name="Rokhsar D.S."/>
        </authorList>
    </citation>
    <scope>NUCLEOTIDE SEQUENCE [LARGE SCALE GENOMIC DNA]</scope>
    <source>
        <strain evidence="6 7">Grell-BS-1999</strain>
    </source>
</reference>
<protein>
    <recommendedName>
        <fullName evidence="4">Large ribosomal subunit protein uL29</fullName>
    </recommendedName>
    <alternativeName>
        <fullName evidence="5">60S ribosomal protein L35</fullName>
    </alternativeName>
</protein>
<evidence type="ECO:0000256" key="4">
    <source>
        <dbReference type="ARBA" id="ARBA00035204"/>
    </source>
</evidence>
<dbReference type="SUPFAM" id="SSF46561">
    <property type="entry name" value="Ribosomal protein L29 (L29p)"/>
    <property type="match status" value="1"/>
</dbReference>
<dbReference type="EMBL" id="DS985242">
    <property type="protein sequence ID" value="EDV28113.1"/>
    <property type="molecule type" value="Genomic_DNA"/>
</dbReference>
<dbReference type="CDD" id="cd00427">
    <property type="entry name" value="Ribosomal_L29_HIP"/>
    <property type="match status" value="1"/>
</dbReference>
<evidence type="ECO:0000256" key="1">
    <source>
        <dbReference type="ARBA" id="ARBA00009254"/>
    </source>
</evidence>
<dbReference type="OMA" id="VMNQKAR"/>
<dbReference type="AlphaFoldDB" id="B3RP19"/>
<accession>B3RP19</accession>
<evidence type="ECO:0000256" key="5">
    <source>
        <dbReference type="ARBA" id="ARBA00035334"/>
    </source>
</evidence>
<dbReference type="InterPro" id="IPR036049">
    <property type="entry name" value="Ribosomal_uL29_sf"/>
</dbReference>
<dbReference type="GeneID" id="6750607"/>
<gene>
    <name evidence="6" type="ORF">TRIADDRAFT_35487</name>
</gene>
<dbReference type="InterPro" id="IPR045059">
    <property type="entry name" value="Ribosomal_uL29_euk"/>
</dbReference>
<evidence type="ECO:0000313" key="6">
    <source>
        <dbReference type="EMBL" id="EDV28113.1"/>
    </source>
</evidence>
<keyword evidence="2" id="KW-0689">Ribosomal protein</keyword>
<evidence type="ECO:0000256" key="3">
    <source>
        <dbReference type="ARBA" id="ARBA00023274"/>
    </source>
</evidence>
<dbReference type="HOGENOM" id="CLU_110381_1_1_1"/>
<dbReference type="RefSeq" id="XP_002109947.1">
    <property type="nucleotide sequence ID" value="XM_002109911.1"/>
</dbReference>
<dbReference type="FunFam" id="6.10.250.3450:FF:000001">
    <property type="entry name" value="60S ribosomal protein L35"/>
    <property type="match status" value="1"/>
</dbReference>
<dbReference type="PANTHER" id="PTHR45722:SF2">
    <property type="entry name" value="LARGE RIBOSOMAL SUBUNIT PROTEIN UL29-RELATED"/>
    <property type="match status" value="1"/>
</dbReference>
<name>B3RP19_TRIAD</name>
<comment type="similarity">
    <text evidence="1">Belongs to the universal ribosomal protein uL29 family.</text>
</comment>
<dbReference type="GO" id="GO:0006412">
    <property type="term" value="P:translation"/>
    <property type="evidence" value="ECO:0007669"/>
    <property type="project" value="InterPro"/>
</dbReference>
<dbReference type="GO" id="GO:0003729">
    <property type="term" value="F:mRNA binding"/>
    <property type="evidence" value="ECO:0000318"/>
    <property type="project" value="GO_Central"/>
</dbReference>
<dbReference type="Gene3D" id="6.10.250.3450">
    <property type="match status" value="1"/>
</dbReference>
<sequence length="124" mass="14512">MATKVKAHQLRGQGKEDLIKQLDDLKTELQALRVAKVTSGGPNKVSKIQSVRKAIARIKTVISENQRENLRKFYQKKKFVPLDLRSKKTRAMRRRLTKFEASRKTVRQRKHDAHYAIRKYAVKE</sequence>
<dbReference type="InParanoid" id="B3RP19"/>
<dbReference type="GO" id="GO:0000463">
    <property type="term" value="P:maturation of LSU-rRNA from tricistronic rRNA transcript (SSU-rRNA, 5.8S rRNA, LSU-rRNA)"/>
    <property type="evidence" value="ECO:0000318"/>
    <property type="project" value="GO_Central"/>
</dbReference>
<organism evidence="6 7">
    <name type="scientific">Trichoplax adhaerens</name>
    <name type="common">Trichoplax reptans</name>
    <dbReference type="NCBI Taxonomy" id="10228"/>
    <lineage>
        <taxon>Eukaryota</taxon>
        <taxon>Metazoa</taxon>
        <taxon>Placozoa</taxon>
        <taxon>Uniplacotomia</taxon>
        <taxon>Trichoplacea</taxon>
        <taxon>Trichoplacidae</taxon>
        <taxon>Trichoplax</taxon>
    </lineage>
</organism>
<dbReference type="OrthoDB" id="528635at2759"/>
<dbReference type="CTD" id="6750607"/>
<dbReference type="KEGG" id="tad:TRIADDRAFT_35487"/>
<dbReference type="FunCoup" id="B3RP19">
    <property type="interactions" value="1564"/>
</dbReference>